<name>A0ABM9AWP9_9BACT</name>
<sequence length="117" mass="13339">MTGIRWFVLLAVLAVLLGCGRQRDFDAEQWKRVRGEALLEDGRESMVQDLLQSDTLLGKYAPEVTELLGEADIAEAGQFDYVIREQYGSDVDPEYVSFLVVRFGADRRVATYFVEER</sequence>
<proteinExistence type="predicted"/>
<evidence type="ECO:0000313" key="1">
    <source>
        <dbReference type="EMBL" id="CAH0998911.1"/>
    </source>
</evidence>
<comment type="caution">
    <text evidence="1">The sequence shown here is derived from an EMBL/GenBank/DDBJ whole genome shotgun (WGS) entry which is preliminary data.</text>
</comment>
<accession>A0ABM9AWP9</accession>
<dbReference type="EMBL" id="CAKLPZ010000001">
    <property type="protein sequence ID" value="CAH0998911.1"/>
    <property type="molecule type" value="Genomic_DNA"/>
</dbReference>
<dbReference type="Proteomes" id="UP000837803">
    <property type="component" value="Unassembled WGS sequence"/>
</dbReference>
<organism evidence="1 2">
    <name type="scientific">Neolewinella maritima</name>
    <dbReference type="NCBI Taxonomy" id="1383882"/>
    <lineage>
        <taxon>Bacteria</taxon>
        <taxon>Pseudomonadati</taxon>
        <taxon>Bacteroidota</taxon>
        <taxon>Saprospiria</taxon>
        <taxon>Saprospirales</taxon>
        <taxon>Lewinellaceae</taxon>
        <taxon>Neolewinella</taxon>
    </lineage>
</organism>
<keyword evidence="2" id="KW-1185">Reference proteome</keyword>
<dbReference type="RefSeq" id="WP_238749118.1">
    <property type="nucleotide sequence ID" value="NZ_CAKLPZ010000001.1"/>
</dbReference>
<evidence type="ECO:0008006" key="3">
    <source>
        <dbReference type="Google" id="ProtNLM"/>
    </source>
</evidence>
<protein>
    <recommendedName>
        <fullName evidence="3">DUF3887 domain-containing protein</fullName>
    </recommendedName>
</protein>
<dbReference type="PROSITE" id="PS51257">
    <property type="entry name" value="PROKAR_LIPOPROTEIN"/>
    <property type="match status" value="1"/>
</dbReference>
<evidence type="ECO:0000313" key="2">
    <source>
        <dbReference type="Proteomes" id="UP000837803"/>
    </source>
</evidence>
<reference evidence="1" key="1">
    <citation type="submission" date="2021-12" db="EMBL/GenBank/DDBJ databases">
        <authorList>
            <person name="Rodrigo-Torres L."/>
            <person name="Arahal R. D."/>
            <person name="Lucena T."/>
        </authorList>
    </citation>
    <scope>NUCLEOTIDE SEQUENCE</scope>
    <source>
        <strain evidence="1">CECT 8419</strain>
    </source>
</reference>
<gene>
    <name evidence="1" type="ORF">LEM8419_00212</name>
</gene>